<dbReference type="PANTHER" id="PTHR43553">
    <property type="entry name" value="HEAVY METAL TRANSPORTER"/>
    <property type="match status" value="1"/>
</dbReference>
<keyword evidence="5 8" id="KW-0067">ATP-binding</keyword>
<keyword evidence="2 8" id="KW-0813">Transport</keyword>
<evidence type="ECO:0000256" key="6">
    <source>
        <dbReference type="ARBA" id="ARBA00022967"/>
    </source>
</evidence>
<dbReference type="FunFam" id="3.40.50.300:FF:000224">
    <property type="entry name" value="Energy-coupling factor transporter ATP-binding protein EcfA"/>
    <property type="match status" value="1"/>
</dbReference>
<evidence type="ECO:0000313" key="11">
    <source>
        <dbReference type="Proteomes" id="UP000051820"/>
    </source>
</evidence>
<dbReference type="InterPro" id="IPR027417">
    <property type="entry name" value="P-loop_NTPase"/>
</dbReference>
<dbReference type="PROSITE" id="PS00211">
    <property type="entry name" value="ABC_TRANSPORTER_1"/>
    <property type="match status" value="1"/>
</dbReference>
<reference evidence="10 11" key="1">
    <citation type="journal article" date="2015" name="Genome Announc.">
        <title>Expanding the biotechnology potential of lactobacilli through comparative genomics of 213 strains and associated genera.</title>
        <authorList>
            <person name="Sun Z."/>
            <person name="Harris H.M."/>
            <person name="McCann A."/>
            <person name="Guo C."/>
            <person name="Argimon S."/>
            <person name="Zhang W."/>
            <person name="Yang X."/>
            <person name="Jeffery I.B."/>
            <person name="Cooney J.C."/>
            <person name="Kagawa T.F."/>
            <person name="Liu W."/>
            <person name="Song Y."/>
            <person name="Salvetti E."/>
            <person name="Wrobel A."/>
            <person name="Rasinkangas P."/>
            <person name="Parkhill J."/>
            <person name="Rea M.C."/>
            <person name="O'Sullivan O."/>
            <person name="Ritari J."/>
            <person name="Douillard F.P."/>
            <person name="Paul Ross R."/>
            <person name="Yang R."/>
            <person name="Briner A.E."/>
            <person name="Felis G.E."/>
            <person name="de Vos W.M."/>
            <person name="Barrangou R."/>
            <person name="Klaenhammer T.R."/>
            <person name="Caufield P.W."/>
            <person name="Cui Y."/>
            <person name="Zhang H."/>
            <person name="O'Toole P.W."/>
        </authorList>
    </citation>
    <scope>NUCLEOTIDE SEQUENCE [LARGE SCALE GENOMIC DNA]</scope>
    <source>
        <strain evidence="10 11">DSM 5007</strain>
    </source>
</reference>
<dbReference type="PROSITE" id="PS50893">
    <property type="entry name" value="ABC_TRANSPORTER_2"/>
    <property type="match status" value="1"/>
</dbReference>
<dbReference type="SMART" id="SM00382">
    <property type="entry name" value="AAA"/>
    <property type="match status" value="1"/>
</dbReference>
<comment type="similarity">
    <text evidence="8">Belongs to the ABC transporter superfamily. Energy-coupling factor EcfA family.</text>
</comment>
<evidence type="ECO:0000256" key="8">
    <source>
        <dbReference type="RuleBase" id="RU365104"/>
    </source>
</evidence>
<evidence type="ECO:0000256" key="4">
    <source>
        <dbReference type="ARBA" id="ARBA00022741"/>
    </source>
</evidence>
<dbReference type="InterPro" id="IPR003439">
    <property type="entry name" value="ABC_transporter-like_ATP-bd"/>
</dbReference>
<gene>
    <name evidence="10" type="ORF">FD16_GL000820</name>
</gene>
<evidence type="ECO:0000256" key="5">
    <source>
        <dbReference type="ARBA" id="ARBA00022840"/>
    </source>
</evidence>
<protein>
    <recommendedName>
        <fullName evidence="8">Energy-coupling factor transporter ATP-binding protein EcfA2</fullName>
        <ecNumber evidence="8">7.-.-.-</ecNumber>
    </recommendedName>
</protein>
<comment type="subunit">
    <text evidence="8">Forms a stable energy-coupling factor (ECF) transporter complex composed of 2 membrane-embedded substrate-binding proteins (S component), 2 ATP-binding proteins (A component) and 2 transmembrane proteins (T component).</text>
</comment>
<dbReference type="OrthoDB" id="9784332at2"/>
<organism evidence="10 11">
    <name type="scientific">Paucilactobacillus suebicus DSM 5007 = KCTC 3549</name>
    <dbReference type="NCBI Taxonomy" id="1423807"/>
    <lineage>
        <taxon>Bacteria</taxon>
        <taxon>Bacillati</taxon>
        <taxon>Bacillota</taxon>
        <taxon>Bacilli</taxon>
        <taxon>Lactobacillales</taxon>
        <taxon>Lactobacillaceae</taxon>
        <taxon>Paucilactobacillus</taxon>
    </lineage>
</organism>
<dbReference type="InterPro" id="IPR003593">
    <property type="entry name" value="AAA+_ATPase"/>
</dbReference>
<comment type="subcellular location">
    <subcellularLocation>
        <location evidence="1 8">Cell membrane</location>
        <topology evidence="1 8">Peripheral membrane protein</topology>
    </subcellularLocation>
</comment>
<comment type="caution">
    <text evidence="10">The sequence shown here is derived from an EMBL/GenBank/DDBJ whole genome shotgun (WGS) entry which is preliminary data.</text>
</comment>
<dbReference type="InterPro" id="IPR015856">
    <property type="entry name" value="ABC_transpr_CbiO/EcfA_su"/>
</dbReference>
<evidence type="ECO:0000259" key="9">
    <source>
        <dbReference type="PROSITE" id="PS50893"/>
    </source>
</evidence>
<dbReference type="InterPro" id="IPR050095">
    <property type="entry name" value="ECF_ABC_transporter_ATP-bd"/>
</dbReference>
<sequence>MSTIEFNGVNFSYQVGTPFEVNALHDINVRISDRSYTAIVGHTGSGKSTLIQLLDGLIRPTTGTIKVGNETISSTSSNSELGKIRSKIGFVFQFPENQLFEETVLKDISFGPQNFGKSEDEAIVLAKEAMQLVGLDDSLAQRSPFELSGGQMRRVAIAGVLAMKPEILILDEPTAGLDPRGQRETMQLFSQLHRKNNINVILVTHQMEDAAAFANQVLVMNDGNLVKAGSPNEIFSNPEGLIGNHLTIPKTTKVANELTKGGFRFDPYPLTLEELSRQVAKQLESGSN</sequence>
<name>A0A0R1W676_9LACO</name>
<dbReference type="eggNOG" id="COG1122">
    <property type="taxonomic scope" value="Bacteria"/>
</dbReference>
<feature type="domain" description="ABC transporter" evidence="9">
    <location>
        <begin position="4"/>
        <end position="247"/>
    </location>
</feature>
<dbReference type="AlphaFoldDB" id="A0A0R1W676"/>
<dbReference type="GO" id="GO:0042626">
    <property type="term" value="F:ATPase-coupled transmembrane transporter activity"/>
    <property type="evidence" value="ECO:0007669"/>
    <property type="project" value="TreeGrafter"/>
</dbReference>
<keyword evidence="6" id="KW-1278">Translocase</keyword>
<dbReference type="GO" id="GO:0016887">
    <property type="term" value="F:ATP hydrolysis activity"/>
    <property type="evidence" value="ECO:0007669"/>
    <property type="project" value="InterPro"/>
</dbReference>
<evidence type="ECO:0000256" key="3">
    <source>
        <dbReference type="ARBA" id="ARBA00022475"/>
    </source>
</evidence>
<evidence type="ECO:0000313" key="10">
    <source>
        <dbReference type="EMBL" id="KRM13345.1"/>
    </source>
</evidence>
<dbReference type="EMBL" id="AZGF01000002">
    <property type="protein sequence ID" value="KRM13345.1"/>
    <property type="molecule type" value="Genomic_DNA"/>
</dbReference>
<evidence type="ECO:0000256" key="1">
    <source>
        <dbReference type="ARBA" id="ARBA00004202"/>
    </source>
</evidence>
<dbReference type="NCBIfam" id="TIGR04521">
    <property type="entry name" value="ECF_ATPase_2"/>
    <property type="match status" value="1"/>
</dbReference>
<comment type="function">
    <text evidence="8">ATP-binding (A) component of a common energy-coupling factor (ECF) ABC-transporter complex.</text>
</comment>
<dbReference type="PANTHER" id="PTHR43553:SF27">
    <property type="entry name" value="ENERGY-COUPLING FACTOR TRANSPORTER ATP-BINDING PROTEIN ECFA2"/>
    <property type="match status" value="1"/>
</dbReference>
<dbReference type="GO" id="GO:0005524">
    <property type="term" value="F:ATP binding"/>
    <property type="evidence" value="ECO:0007669"/>
    <property type="project" value="UniProtKB-UniRule"/>
</dbReference>
<dbReference type="InterPro" id="IPR030946">
    <property type="entry name" value="EcfA2"/>
</dbReference>
<accession>A0A0R1W676</accession>
<proteinExistence type="inferred from homology"/>
<dbReference type="SUPFAM" id="SSF52540">
    <property type="entry name" value="P-loop containing nucleoside triphosphate hydrolases"/>
    <property type="match status" value="1"/>
</dbReference>
<dbReference type="CDD" id="cd03225">
    <property type="entry name" value="ABC_cobalt_CbiO_domain1"/>
    <property type="match status" value="1"/>
</dbReference>
<dbReference type="GO" id="GO:0043190">
    <property type="term" value="C:ATP-binding cassette (ABC) transporter complex"/>
    <property type="evidence" value="ECO:0007669"/>
    <property type="project" value="TreeGrafter"/>
</dbReference>
<dbReference type="Gene3D" id="3.40.50.300">
    <property type="entry name" value="P-loop containing nucleotide triphosphate hydrolases"/>
    <property type="match status" value="1"/>
</dbReference>
<keyword evidence="4 8" id="KW-0547">Nucleotide-binding</keyword>
<dbReference type="Pfam" id="PF00005">
    <property type="entry name" value="ABC_tran"/>
    <property type="match status" value="1"/>
</dbReference>
<dbReference type="PATRIC" id="fig|1423807.3.peg.832"/>
<dbReference type="NCBIfam" id="NF010155">
    <property type="entry name" value="PRK13634.1"/>
    <property type="match status" value="1"/>
</dbReference>
<dbReference type="InterPro" id="IPR017871">
    <property type="entry name" value="ABC_transporter-like_CS"/>
</dbReference>
<dbReference type="EC" id="7.-.-.-" evidence="8"/>
<dbReference type="RefSeq" id="WP_010621654.1">
    <property type="nucleotide sequence ID" value="NZ_AZGF01000002.1"/>
</dbReference>
<dbReference type="STRING" id="1423807.FD16_GL000820"/>
<evidence type="ECO:0000256" key="7">
    <source>
        <dbReference type="ARBA" id="ARBA00023136"/>
    </source>
</evidence>
<dbReference type="Proteomes" id="UP000051820">
    <property type="component" value="Unassembled WGS sequence"/>
</dbReference>
<keyword evidence="11" id="KW-1185">Reference proteome</keyword>
<keyword evidence="3 8" id="KW-1003">Cell membrane</keyword>
<evidence type="ECO:0000256" key="2">
    <source>
        <dbReference type="ARBA" id="ARBA00022448"/>
    </source>
</evidence>
<keyword evidence="7 8" id="KW-0472">Membrane</keyword>